<dbReference type="RefSeq" id="WP_345366225.1">
    <property type="nucleotide sequence ID" value="NZ_BAABHJ010000040.1"/>
</dbReference>
<feature type="transmembrane region" description="Helical" evidence="1">
    <location>
        <begin position="71"/>
        <end position="93"/>
    </location>
</feature>
<organism evidence="2 3">
    <name type="scientific">Actinoallomurus liliacearum</name>
    <dbReference type="NCBI Taxonomy" id="1080073"/>
    <lineage>
        <taxon>Bacteria</taxon>
        <taxon>Bacillati</taxon>
        <taxon>Actinomycetota</taxon>
        <taxon>Actinomycetes</taxon>
        <taxon>Streptosporangiales</taxon>
        <taxon>Thermomonosporaceae</taxon>
        <taxon>Actinoallomurus</taxon>
    </lineage>
</organism>
<protein>
    <submittedName>
        <fullName evidence="2">Uncharacterized protein</fullName>
    </submittedName>
</protein>
<reference evidence="3" key="1">
    <citation type="journal article" date="2019" name="Int. J. Syst. Evol. Microbiol.">
        <title>The Global Catalogue of Microorganisms (GCM) 10K type strain sequencing project: providing services to taxonomists for standard genome sequencing and annotation.</title>
        <authorList>
            <consortium name="The Broad Institute Genomics Platform"/>
            <consortium name="The Broad Institute Genome Sequencing Center for Infectious Disease"/>
            <person name="Wu L."/>
            <person name="Ma J."/>
        </authorList>
    </citation>
    <scope>NUCLEOTIDE SEQUENCE [LARGE SCALE GENOMIC DNA]</scope>
    <source>
        <strain evidence="3">JCM 17938</strain>
    </source>
</reference>
<accession>A0ABP8TWS9</accession>
<feature type="transmembrane region" description="Helical" evidence="1">
    <location>
        <begin position="21"/>
        <end position="38"/>
    </location>
</feature>
<dbReference type="Proteomes" id="UP001500212">
    <property type="component" value="Unassembled WGS sequence"/>
</dbReference>
<feature type="transmembrane region" description="Helical" evidence="1">
    <location>
        <begin position="44"/>
        <end position="64"/>
    </location>
</feature>
<comment type="caution">
    <text evidence="2">The sequence shown here is derived from an EMBL/GenBank/DDBJ whole genome shotgun (WGS) entry which is preliminary data.</text>
</comment>
<evidence type="ECO:0000313" key="3">
    <source>
        <dbReference type="Proteomes" id="UP001500212"/>
    </source>
</evidence>
<keyword evidence="3" id="KW-1185">Reference proteome</keyword>
<proteinExistence type="predicted"/>
<gene>
    <name evidence="2" type="ORF">GCM10023195_80690</name>
</gene>
<name>A0ABP8TWS9_9ACTN</name>
<keyword evidence="1" id="KW-0812">Transmembrane</keyword>
<evidence type="ECO:0000256" key="1">
    <source>
        <dbReference type="SAM" id="Phobius"/>
    </source>
</evidence>
<evidence type="ECO:0000313" key="2">
    <source>
        <dbReference type="EMBL" id="GAA4618016.1"/>
    </source>
</evidence>
<dbReference type="EMBL" id="BAABHJ010000040">
    <property type="protein sequence ID" value="GAA4618016.1"/>
    <property type="molecule type" value="Genomic_DNA"/>
</dbReference>
<sequence length="95" mass="10022">MSPLAIPRRLLERQTHPLENSLALVTVAAGLATFVLGAVHATHFVAVCLGFVTFLFGLYSQLVSATTVERWLNVLGIGMAFVGLGLGLSHGGFTV</sequence>
<keyword evidence="1" id="KW-1133">Transmembrane helix</keyword>
<keyword evidence="1" id="KW-0472">Membrane</keyword>